<evidence type="ECO:0000256" key="1">
    <source>
        <dbReference type="SAM" id="Phobius"/>
    </source>
</evidence>
<accession>A0A1L6MWS3</accession>
<dbReference type="EMBL" id="CP016908">
    <property type="protein sequence ID" value="APR99885.1"/>
    <property type="molecule type" value="Genomic_DNA"/>
</dbReference>
<name>A0A1L6MWS3_9BACT</name>
<proteinExistence type="predicted"/>
<gene>
    <name evidence="2" type="ORF">BCY86_03730</name>
</gene>
<organism evidence="2 3">
    <name type="scientific">Pajaroellobacter abortibovis</name>
    <dbReference type="NCBI Taxonomy" id="1882918"/>
    <lineage>
        <taxon>Bacteria</taxon>
        <taxon>Pseudomonadati</taxon>
        <taxon>Myxococcota</taxon>
        <taxon>Polyangia</taxon>
        <taxon>Polyangiales</taxon>
        <taxon>Polyangiaceae</taxon>
    </lineage>
</organism>
<feature type="transmembrane region" description="Helical" evidence="1">
    <location>
        <begin position="17"/>
        <end position="39"/>
    </location>
</feature>
<reference evidence="2 3" key="1">
    <citation type="submission" date="2016-08" db="EMBL/GenBank/DDBJ databases">
        <title>Identification and validation of antigenic proteins from Pajaroellobacter abortibovis using de-novo genome sequence assembly and reverse vaccinology.</title>
        <authorList>
            <person name="Welly B.T."/>
            <person name="Miller M.R."/>
            <person name="Stott J.L."/>
            <person name="Blanchard M.T."/>
            <person name="Islas-Trejo A.D."/>
            <person name="O'Rourke S.M."/>
            <person name="Young A.E."/>
            <person name="Medrano J.F."/>
            <person name="Van Eenennaam A.L."/>
        </authorList>
    </citation>
    <scope>NUCLEOTIDE SEQUENCE [LARGE SCALE GENOMIC DNA]</scope>
    <source>
        <strain evidence="2 3">BTF92-0548A/99-0131</strain>
    </source>
</reference>
<dbReference type="KEGG" id="pabo:BCY86_03730"/>
<protein>
    <submittedName>
        <fullName evidence="2">Uncharacterized protein</fullName>
    </submittedName>
</protein>
<evidence type="ECO:0000313" key="2">
    <source>
        <dbReference type="EMBL" id="APR99885.1"/>
    </source>
</evidence>
<keyword evidence="3" id="KW-1185">Reference proteome</keyword>
<keyword evidence="1" id="KW-1133">Transmembrane helix</keyword>
<keyword evidence="1" id="KW-0812">Transmembrane</keyword>
<dbReference type="Proteomes" id="UP000185544">
    <property type="component" value="Chromosome"/>
</dbReference>
<evidence type="ECO:0000313" key="3">
    <source>
        <dbReference type="Proteomes" id="UP000185544"/>
    </source>
</evidence>
<dbReference type="AlphaFoldDB" id="A0A1L6MWS3"/>
<keyword evidence="1" id="KW-0472">Membrane</keyword>
<sequence>MVDSPSEERKKTKERKLIFFFIHLYFLLFKIQMSLSIFLTHLSHLTSTTRNKGIQPTQSLPFPHKYKPTPPVLTPTLNKENIWDSPVFKIKLKR</sequence>